<dbReference type="PANTHER" id="PTHR44229:SF8">
    <property type="entry name" value="ALCOHOL DEHYDROGENASE-RELATED"/>
    <property type="match status" value="1"/>
</dbReference>
<dbReference type="PRINTS" id="PR00080">
    <property type="entry name" value="SDRFAMILY"/>
</dbReference>
<accession>A0A9P0BLT4</accession>
<sequence length="250" mass="27174">MAADMSNKVVVITGGGGGIGSTIADKYLEQGAKIVIIIDNDEKNGVNTTKELTTKYGENKAIFIKCDLLSNLEEVTKNIFDNYVVDILVNNAGVFNETKLRLTIDVNVTALIECSLKFFEHMRKDKGGKGGTIINLASIYGYRVVSYISIYQASKFAVMGFTRSLGHTNNFSRTGVKVVAICPGFTETKMTADAALTTTDLGQLEEFQEFIKKEIWQKAEAVGDAAVDVLHAESGTAWLIEGGKPIVEVK</sequence>
<keyword evidence="2" id="KW-0560">Oxidoreductase</keyword>
<organism evidence="4 5">
    <name type="scientific">Chrysodeixis includens</name>
    <name type="common">Soybean looper</name>
    <name type="synonym">Pseudoplusia includens</name>
    <dbReference type="NCBI Taxonomy" id="689277"/>
    <lineage>
        <taxon>Eukaryota</taxon>
        <taxon>Metazoa</taxon>
        <taxon>Ecdysozoa</taxon>
        <taxon>Arthropoda</taxon>
        <taxon>Hexapoda</taxon>
        <taxon>Insecta</taxon>
        <taxon>Pterygota</taxon>
        <taxon>Neoptera</taxon>
        <taxon>Endopterygota</taxon>
        <taxon>Lepidoptera</taxon>
        <taxon>Glossata</taxon>
        <taxon>Ditrysia</taxon>
        <taxon>Noctuoidea</taxon>
        <taxon>Noctuidae</taxon>
        <taxon>Plusiinae</taxon>
        <taxon>Chrysodeixis</taxon>
    </lineage>
</organism>
<dbReference type="AlphaFoldDB" id="A0A9P0BLT4"/>
<keyword evidence="5" id="KW-1185">Reference proteome</keyword>
<dbReference type="Proteomes" id="UP001154114">
    <property type="component" value="Chromosome 10"/>
</dbReference>
<dbReference type="PRINTS" id="PR00081">
    <property type="entry name" value="GDHRDH"/>
</dbReference>
<evidence type="ECO:0000256" key="3">
    <source>
        <dbReference type="RuleBase" id="RU000363"/>
    </source>
</evidence>
<evidence type="ECO:0000256" key="2">
    <source>
        <dbReference type="ARBA" id="ARBA00023002"/>
    </source>
</evidence>
<reference evidence="4" key="1">
    <citation type="submission" date="2021-12" db="EMBL/GenBank/DDBJ databases">
        <authorList>
            <person name="King R."/>
        </authorList>
    </citation>
    <scope>NUCLEOTIDE SEQUENCE</scope>
</reference>
<dbReference type="PANTHER" id="PTHR44229">
    <property type="entry name" value="15-HYDROXYPROSTAGLANDIN DEHYDROGENASE [NAD(+)]"/>
    <property type="match status" value="1"/>
</dbReference>
<protein>
    <submittedName>
        <fullName evidence="4">Uncharacterized protein</fullName>
    </submittedName>
</protein>
<name>A0A9P0BLT4_CHRIL</name>
<dbReference type="OrthoDB" id="37659at2759"/>
<dbReference type="SUPFAM" id="SSF51735">
    <property type="entry name" value="NAD(P)-binding Rossmann-fold domains"/>
    <property type="match status" value="1"/>
</dbReference>
<dbReference type="Gene3D" id="3.40.50.720">
    <property type="entry name" value="NAD(P)-binding Rossmann-like Domain"/>
    <property type="match status" value="1"/>
</dbReference>
<dbReference type="EMBL" id="LR824013">
    <property type="protein sequence ID" value="CAH0579537.1"/>
    <property type="molecule type" value="Genomic_DNA"/>
</dbReference>
<dbReference type="GO" id="GO:0005737">
    <property type="term" value="C:cytoplasm"/>
    <property type="evidence" value="ECO:0007669"/>
    <property type="project" value="TreeGrafter"/>
</dbReference>
<comment type="similarity">
    <text evidence="1 3">Belongs to the short-chain dehydrogenases/reductases (SDR) family.</text>
</comment>
<evidence type="ECO:0000256" key="1">
    <source>
        <dbReference type="ARBA" id="ARBA00006484"/>
    </source>
</evidence>
<dbReference type="InterPro" id="IPR036291">
    <property type="entry name" value="NAD(P)-bd_dom_sf"/>
</dbReference>
<gene>
    <name evidence="4" type="ORF">CINC_LOCUS1289</name>
</gene>
<dbReference type="GO" id="GO:0016616">
    <property type="term" value="F:oxidoreductase activity, acting on the CH-OH group of donors, NAD or NADP as acceptor"/>
    <property type="evidence" value="ECO:0007669"/>
    <property type="project" value="TreeGrafter"/>
</dbReference>
<dbReference type="InterPro" id="IPR002347">
    <property type="entry name" value="SDR_fam"/>
</dbReference>
<evidence type="ECO:0000313" key="5">
    <source>
        <dbReference type="Proteomes" id="UP001154114"/>
    </source>
</evidence>
<evidence type="ECO:0000313" key="4">
    <source>
        <dbReference type="EMBL" id="CAH0579537.1"/>
    </source>
</evidence>
<dbReference type="Pfam" id="PF00106">
    <property type="entry name" value="adh_short"/>
    <property type="match status" value="1"/>
</dbReference>
<proteinExistence type="inferred from homology"/>